<evidence type="ECO:0000313" key="2">
    <source>
        <dbReference type="Proteomes" id="UP000827872"/>
    </source>
</evidence>
<dbReference type="Proteomes" id="UP000827872">
    <property type="component" value="Linkage Group LG10"/>
</dbReference>
<reference evidence="1" key="1">
    <citation type="submission" date="2021-08" db="EMBL/GenBank/DDBJ databases">
        <title>The first chromosome-level gecko genome reveals the dynamic sex chromosomes of Neotropical dwarf geckos (Sphaerodactylidae: Sphaerodactylus).</title>
        <authorList>
            <person name="Pinto B.J."/>
            <person name="Keating S.E."/>
            <person name="Gamble T."/>
        </authorList>
    </citation>
    <scope>NUCLEOTIDE SEQUENCE</scope>
    <source>
        <strain evidence="1">TG3544</strain>
    </source>
</reference>
<proteinExistence type="predicted"/>
<gene>
    <name evidence="1" type="ORF">K3G42_023995</name>
</gene>
<keyword evidence="2" id="KW-1185">Reference proteome</keyword>
<name>A0ACB8E9V8_9SAUR</name>
<comment type="caution">
    <text evidence="1">The sequence shown here is derived from an EMBL/GenBank/DDBJ whole genome shotgun (WGS) entry which is preliminary data.</text>
</comment>
<protein>
    <submittedName>
        <fullName evidence="1">Uncharacterized protein</fullName>
    </submittedName>
</protein>
<accession>A0ACB8E9V8</accession>
<evidence type="ECO:0000313" key="1">
    <source>
        <dbReference type="EMBL" id="KAH7988940.1"/>
    </source>
</evidence>
<organism evidence="1 2">
    <name type="scientific">Sphaerodactylus townsendi</name>
    <dbReference type="NCBI Taxonomy" id="933632"/>
    <lineage>
        <taxon>Eukaryota</taxon>
        <taxon>Metazoa</taxon>
        <taxon>Chordata</taxon>
        <taxon>Craniata</taxon>
        <taxon>Vertebrata</taxon>
        <taxon>Euteleostomi</taxon>
        <taxon>Lepidosauria</taxon>
        <taxon>Squamata</taxon>
        <taxon>Bifurcata</taxon>
        <taxon>Gekkota</taxon>
        <taxon>Sphaerodactylidae</taxon>
        <taxon>Sphaerodactylus</taxon>
    </lineage>
</organism>
<dbReference type="EMBL" id="CM037623">
    <property type="protein sequence ID" value="KAH7988940.1"/>
    <property type="molecule type" value="Genomic_DNA"/>
</dbReference>
<sequence length="313" mass="33770">MQAAHDWRELSDIADEGPAVQRIHKFMRQYNETYANVTELEAMAAVKDILDKIVELREQNVITQYTIAEELELELGVRNTYRDVLESESSEGAECEETGRGDGIYRRVSPESPSVRVSLSSCCLSPAAFSASVRSDLDSSDDRVFDADIRLARRYQGLVAGAPAAPPVWISRTDEVPGRGDESSKAAASGARLRIARPASPIIDLGALAALFTLPALVAWVARRTAAAWSAVAVLLSGTGPSWWWRHRGSVAETPPTFLAGTRILPRLNGGPRNSGELATTFAPEPVTRDIQPASPKIDLEAVAASFALVAAC</sequence>